<sequence>MAENMTAGSSCTLRGAHRHCVSKIRFSTQGACFLISTLRRCAEAMGMLSLLCSLTTRAGSLMKKTILIASVLLSGTAWAEDTKVCFYEDENFLGQKWCTQQLGQQNMPSSINDKVTAIRLYGNAYVKVYEHAYQWGKSTTVMQDTYRLARLSDSISSFELLERTSNDFACLYQNAGYDGTPMCAMAGEGIADMGMAELTNEMSSVFLSGNASATLYSDTNFNSRSVTLIRSSGNLKDHGFNDEANSFRVHTRQPSTLQAQMAAQNELVTYSPIYKATWMGTHNSYNSGDYYWASAKPNQSTSIVEQLESGVRAIEIDVVGRTLKHKVDTSGTSFVRVMSEIKNWLRVNPGKFIYVKFEHSRKNEGYEQDVAREIIETFGNMVFRDAGNGCNYAPESLTTKQLLDDGKQIMFFAFNGDCGNNTDYRSVIWNRMGPETSDDHDYAAGCPSSLPAWDLGRFSTIVEDKRGWAWDHYLPVSQVRPALECGINFIGRDQFLPDDADGYIANHIFSWRNGLETPSVGRQHVKLSVGSDGYAHFATASQSEQYPALCMDRDGQLQATSQAVSYDQTQATCSNEFADSRFTVPTNARELSLFAKSVNEGDQFWMNYRAIGDRWVPFAE</sequence>
<dbReference type="STRING" id="298386.PBPRB1068"/>
<dbReference type="EMBL" id="CR378678">
    <property type="protein sequence ID" value="CAG22940.1"/>
    <property type="molecule type" value="Genomic_DNA"/>
</dbReference>
<evidence type="ECO:0000256" key="2">
    <source>
        <dbReference type="ARBA" id="ARBA00004370"/>
    </source>
</evidence>
<dbReference type="SUPFAM" id="SSF51695">
    <property type="entry name" value="PLC-like phosphodiesterases"/>
    <property type="match status" value="1"/>
</dbReference>
<evidence type="ECO:0000256" key="6">
    <source>
        <dbReference type="ARBA" id="ARBA00022989"/>
    </source>
</evidence>
<dbReference type="InterPro" id="IPR051008">
    <property type="entry name" value="Telomere_Capping_Maintenance"/>
</dbReference>
<dbReference type="HOGENOM" id="CLU_440646_0_0_6"/>
<evidence type="ECO:0000313" key="12">
    <source>
        <dbReference type="Proteomes" id="UP000000593"/>
    </source>
</evidence>
<evidence type="ECO:0000313" key="11">
    <source>
        <dbReference type="EMBL" id="CAG22940.1"/>
    </source>
</evidence>
<dbReference type="PANTHER" id="PTHR35518:SF2">
    <property type="entry name" value="MAINTENANCE OF TELOMERE CAPPING PROTEIN 6"/>
    <property type="match status" value="1"/>
</dbReference>
<evidence type="ECO:0000256" key="4">
    <source>
        <dbReference type="ARBA" id="ARBA00019758"/>
    </source>
</evidence>
<comment type="subcellular location">
    <subcellularLocation>
        <location evidence="2">Membrane</location>
    </subcellularLocation>
</comment>
<evidence type="ECO:0000256" key="3">
    <source>
        <dbReference type="ARBA" id="ARBA00012581"/>
    </source>
</evidence>
<gene>
    <name evidence="11" type="ordered locus">PBPRB1068</name>
</gene>
<name>Q6LIE0_PHOPR</name>
<keyword evidence="7" id="KW-0472">Membrane</keyword>
<dbReference type="GO" id="GO:0008081">
    <property type="term" value="F:phosphoric diester hydrolase activity"/>
    <property type="evidence" value="ECO:0007669"/>
    <property type="project" value="InterPro"/>
</dbReference>
<dbReference type="EC" id="4.6.1.13" evidence="3"/>
<keyword evidence="5" id="KW-0812">Transmembrane</keyword>
<evidence type="ECO:0000256" key="1">
    <source>
        <dbReference type="ARBA" id="ARBA00001316"/>
    </source>
</evidence>
<evidence type="ECO:0000256" key="9">
    <source>
        <dbReference type="ARBA" id="ARBA00030782"/>
    </source>
</evidence>
<dbReference type="Proteomes" id="UP000000593">
    <property type="component" value="Chromosome 2"/>
</dbReference>
<feature type="domain" description="Phosphatidylinositol-specific phospholipase C X" evidence="10">
    <location>
        <begin position="281"/>
        <end position="403"/>
    </location>
</feature>
<dbReference type="Gene3D" id="2.60.20.10">
    <property type="entry name" value="Crystallins"/>
    <property type="match status" value="2"/>
</dbReference>
<dbReference type="GO" id="GO:0004436">
    <property type="term" value="F:phosphatidylinositol diacylglycerol-lyase activity"/>
    <property type="evidence" value="ECO:0007669"/>
    <property type="project" value="UniProtKB-EC"/>
</dbReference>
<protein>
    <recommendedName>
        <fullName evidence="4">1-phosphatidylinositol phosphodiesterase</fullName>
        <ecNumber evidence="3">4.6.1.13</ecNumber>
    </recommendedName>
    <alternativeName>
        <fullName evidence="8">Phosphatidylinositol diacylglycerol-lyase</fullName>
    </alternativeName>
    <alternativeName>
        <fullName evidence="9">Phosphatidylinositol-specific phospholipase C</fullName>
    </alternativeName>
</protein>
<dbReference type="AlphaFoldDB" id="Q6LIE0"/>
<dbReference type="InterPro" id="IPR000909">
    <property type="entry name" value="PLipase_C_PInositol-sp_X_dom"/>
</dbReference>
<dbReference type="PANTHER" id="PTHR35518">
    <property type="entry name" value="MAINTENANCE OF TELOMOERE CAPPING"/>
    <property type="match status" value="1"/>
</dbReference>
<dbReference type="Pfam" id="PF03995">
    <property type="entry name" value="Inhibitor_I36"/>
    <property type="match status" value="1"/>
</dbReference>
<dbReference type="InterPro" id="IPR017946">
    <property type="entry name" value="PLC-like_Pdiesterase_TIM-brl"/>
</dbReference>
<comment type="catalytic activity">
    <reaction evidence="1">
        <text>a 1,2-diacyl-sn-glycero-3-phospho-(1D-myo-inositol) = 1D-myo-inositol 1,2-cyclic phosphate + a 1,2-diacyl-sn-glycerol</text>
        <dbReference type="Rhea" id="RHEA:17093"/>
        <dbReference type="ChEBI" id="CHEBI:17815"/>
        <dbReference type="ChEBI" id="CHEBI:57880"/>
        <dbReference type="ChEBI" id="CHEBI:58484"/>
        <dbReference type="EC" id="4.6.1.13"/>
    </reaction>
</comment>
<dbReference type="SUPFAM" id="SSF49695">
    <property type="entry name" value="gamma-Crystallin-like"/>
    <property type="match status" value="2"/>
</dbReference>
<dbReference type="Gene3D" id="3.20.20.190">
    <property type="entry name" value="Phosphatidylinositol (PI) phosphodiesterase"/>
    <property type="match status" value="1"/>
</dbReference>
<dbReference type="Pfam" id="PF00388">
    <property type="entry name" value="PI-PLC-X"/>
    <property type="match status" value="1"/>
</dbReference>
<accession>Q6LIE0</accession>
<evidence type="ECO:0000256" key="8">
    <source>
        <dbReference type="ARBA" id="ARBA00030474"/>
    </source>
</evidence>
<keyword evidence="12" id="KW-1185">Reference proteome</keyword>
<dbReference type="GO" id="GO:0006629">
    <property type="term" value="P:lipid metabolic process"/>
    <property type="evidence" value="ECO:0007669"/>
    <property type="project" value="InterPro"/>
</dbReference>
<reference evidence="12" key="1">
    <citation type="journal article" date="2005" name="Science">
        <title>Life at depth: Photobacterium profundum genome sequence and expression analysis.</title>
        <authorList>
            <person name="Vezzi A."/>
            <person name="Campanaro S."/>
            <person name="D'Angelo M."/>
            <person name="Simonato F."/>
            <person name="Vitulo N."/>
            <person name="Lauro F.M."/>
            <person name="Cestaro A."/>
            <person name="Malacrida G."/>
            <person name="Simionati B."/>
            <person name="Cannata N."/>
            <person name="Romualdi C."/>
            <person name="Bartlett D.H."/>
            <person name="Valle G."/>
        </authorList>
    </citation>
    <scope>NUCLEOTIDE SEQUENCE [LARGE SCALE GENOMIC DNA]</scope>
    <source>
        <strain evidence="12">ATCC BAA-1253 / SS9</strain>
    </source>
</reference>
<dbReference type="PROSITE" id="PS50007">
    <property type="entry name" value="PIPLC_X_DOMAIN"/>
    <property type="match status" value="1"/>
</dbReference>
<dbReference type="InterPro" id="IPR011024">
    <property type="entry name" value="G_crystallin-like"/>
</dbReference>
<keyword evidence="6" id="KW-1133">Transmembrane helix</keyword>
<dbReference type="eggNOG" id="COG1670">
    <property type="taxonomic scope" value="Bacteria"/>
</dbReference>
<organism evidence="11 12">
    <name type="scientific">Photobacterium profundum (strain SS9)</name>
    <dbReference type="NCBI Taxonomy" id="298386"/>
    <lineage>
        <taxon>Bacteria</taxon>
        <taxon>Pseudomonadati</taxon>
        <taxon>Pseudomonadota</taxon>
        <taxon>Gammaproteobacteria</taxon>
        <taxon>Vibrionales</taxon>
        <taxon>Vibrionaceae</taxon>
        <taxon>Photobacterium</taxon>
    </lineage>
</organism>
<evidence type="ECO:0000256" key="5">
    <source>
        <dbReference type="ARBA" id="ARBA00022692"/>
    </source>
</evidence>
<dbReference type="KEGG" id="ppr:PBPRB1068"/>
<dbReference type="GO" id="GO:0016020">
    <property type="term" value="C:membrane"/>
    <property type="evidence" value="ECO:0007669"/>
    <property type="project" value="UniProtKB-SubCell"/>
</dbReference>
<evidence type="ECO:0000256" key="7">
    <source>
        <dbReference type="ARBA" id="ARBA00023136"/>
    </source>
</evidence>
<proteinExistence type="predicted"/>
<evidence type="ECO:0000259" key="10">
    <source>
        <dbReference type="Pfam" id="PF00388"/>
    </source>
</evidence>